<comment type="caution">
    <text evidence="2">The sequence shown here is derived from an EMBL/GenBank/DDBJ whole genome shotgun (WGS) entry which is preliminary data.</text>
</comment>
<evidence type="ECO:0000313" key="2">
    <source>
        <dbReference type="EMBL" id="KUL44081.1"/>
    </source>
</evidence>
<dbReference type="EMBL" id="LLZG01000025">
    <property type="protein sequence ID" value="KUL44081.1"/>
    <property type="molecule type" value="Genomic_DNA"/>
</dbReference>
<gene>
    <name evidence="2" type="ORF">ADL12_05930</name>
</gene>
<sequence>MLLEFPNTMAVSTGDGWQPTASITEQRIRLRKGESLNLACRGDARVYALDLSPTHQDCELALRREPRTGAVQLLAGEMDKGSHHFVLSAEPILGERLLHGAETHSYAESPFAYVIYPPLGPGNLHWISCLLQPTSVPLNFTAQVPNRYPVPYLGFATDEGLWVLGGNQPEGERRELAVCLIGRPTAKQVRSLVDAQVYRRIYVVTDDKRLLVKWARHLGVRSPVGRGAAELPAAQIGGTSVRFLRTEWTASSLEDVNMRILRNELAESPYNDAYREAWEHIVGERLPPVPVVPDPRVGSICVLINLLRGRVPDTTAEALDATPADLSSDDLWLTPWAASDPLSVEQLAEELIVRSTGEYLAMQHLKNLGITFPHQDSGASIPEDQYPELAAIVDAWLCATPKTVDGHRARLREGLLRIGASARSIAALFADRVHRMPPEVRHRAGVGMANPFVIPLIENETPWYQLSLDLAHWTLYAACASRKKAGVIAPAPVDGAMVANIKQAIRNLRYDYHVREPELRSADIVDHRRAVGRLLQEAVGSGVLEALDRVGADRVVAFSDVGLEYLPFRDSVLGMEFPISRLPVSWPAMWTGGNAVSSATRGQSLVRGGSMTRGSKAVILVADTQTDRQTEWSQEIASHARDRLRWVGLIAEMPSTKTATVKGLLEACMPAAVVLFFGHATASGDQALLRLDEEKAITAADVLEHDWKGKLIVLVGCETAVQDSEERDIASAFLKRGARAVIGTSSKVSVKVADYLFTQLFDLLIDGMPIDYAFFLARRRSAAFETLRTTMSSDEAADRIADAVARKAEAGPFVSFMDALGLCWSDMEHDSVYAPTFSLLGGSGETLA</sequence>
<feature type="domain" description="CHAT" evidence="1">
    <location>
        <begin position="530"/>
        <end position="778"/>
    </location>
</feature>
<proteinExistence type="predicted"/>
<name>A0A0X3VGZ1_9ACTN</name>
<protein>
    <recommendedName>
        <fullName evidence="1">CHAT domain-containing protein</fullName>
    </recommendedName>
</protein>
<dbReference type="Proteomes" id="UP000053923">
    <property type="component" value="Unassembled WGS sequence"/>
</dbReference>
<evidence type="ECO:0000259" key="1">
    <source>
        <dbReference type="Pfam" id="PF12770"/>
    </source>
</evidence>
<keyword evidence="3" id="KW-1185">Reference proteome</keyword>
<dbReference type="RefSeq" id="WP_062699259.1">
    <property type="nucleotide sequence ID" value="NZ_LLZG01000025.1"/>
</dbReference>
<evidence type="ECO:0000313" key="3">
    <source>
        <dbReference type="Proteomes" id="UP000053923"/>
    </source>
</evidence>
<organism evidence="2 3">
    <name type="scientific">Streptomyces regalis</name>
    <dbReference type="NCBI Taxonomy" id="68262"/>
    <lineage>
        <taxon>Bacteria</taxon>
        <taxon>Bacillati</taxon>
        <taxon>Actinomycetota</taxon>
        <taxon>Actinomycetes</taxon>
        <taxon>Kitasatosporales</taxon>
        <taxon>Streptomycetaceae</taxon>
        <taxon>Streptomyces</taxon>
    </lineage>
</organism>
<reference evidence="3" key="1">
    <citation type="submission" date="2015-10" db="EMBL/GenBank/DDBJ databases">
        <authorList>
            <person name="Ju K.-S."/>
            <person name="Doroghazi J.R."/>
            <person name="Metcalf W.W."/>
        </authorList>
    </citation>
    <scope>NUCLEOTIDE SEQUENCE [LARGE SCALE GENOMIC DNA]</scope>
    <source>
        <strain evidence="3">NRRL 3151</strain>
    </source>
</reference>
<accession>A0A0X3VGZ1</accession>
<dbReference type="InterPro" id="IPR024983">
    <property type="entry name" value="CHAT_dom"/>
</dbReference>
<dbReference type="OrthoDB" id="3431388at2"/>
<dbReference type="Pfam" id="PF12770">
    <property type="entry name" value="CHAT"/>
    <property type="match status" value="1"/>
</dbReference>
<dbReference type="AlphaFoldDB" id="A0A0X3VGZ1"/>